<accession>A0A117MBL0</accession>
<dbReference type="GO" id="GO:0003677">
    <property type="term" value="F:DNA binding"/>
    <property type="evidence" value="ECO:0007669"/>
    <property type="project" value="InterPro"/>
</dbReference>
<dbReference type="InterPro" id="IPR050191">
    <property type="entry name" value="ATP-dep_DNA_ligase"/>
</dbReference>
<dbReference type="EMBL" id="LGFT01000011">
    <property type="protein sequence ID" value="KUK44981.1"/>
    <property type="molecule type" value="Genomic_DNA"/>
</dbReference>
<dbReference type="Pfam" id="PF01068">
    <property type="entry name" value="DNA_ligase_A_M"/>
    <property type="match status" value="1"/>
</dbReference>
<dbReference type="AlphaFoldDB" id="A0A117MBL0"/>
<evidence type="ECO:0000259" key="4">
    <source>
        <dbReference type="PROSITE" id="PS50160"/>
    </source>
</evidence>
<dbReference type="PROSITE" id="PS50160">
    <property type="entry name" value="DNA_LIGASE_A3"/>
    <property type="match status" value="1"/>
</dbReference>
<dbReference type="GO" id="GO:0006273">
    <property type="term" value="P:lagging strand elongation"/>
    <property type="evidence" value="ECO:0007669"/>
    <property type="project" value="TreeGrafter"/>
</dbReference>
<dbReference type="Pfam" id="PF04675">
    <property type="entry name" value="DNA_ligase_A_N"/>
    <property type="match status" value="1"/>
</dbReference>
<dbReference type="PATRIC" id="fig|301375.6.peg.1353"/>
<sequence>MPLYIEIARTLEAVSREERRDDKAQIVASLLKGLPPEMLRPTVRLLSGRLWPPWESREMGIGPEILRAALEELSGQSITPETKLTDMGDLAEMLVLKRPQQTLTTSTMDALQVYDSLRQISAQKGRGSLFRKKSFLKGLFLNARPIEAKYIARTVLGRTMVGLGPSSMSAAIGLTFSVDEALVKRAYALLPDFGMVALNALRGEIMEVGLAPPNPVRPMIFGREKRAGDAIERAGTAAFVVRYGGLRVQVHKFNDQVFIYSSQLRDLTPSLQDLAEEVMRIKGNFVLEGEFLLVREGRILPQSEMVGRINLKGRPRDAAIPSLSASDLLYLDGEALVDKSYSERRRLLSRTLKDVAGKPLCSKVFLAEELVSDEQKKAKELLKRSLDRGFRGLLLRDLGGPYAPGSTSRWDVVISQMPDS</sequence>
<dbReference type="SUPFAM" id="SSF117018">
    <property type="entry name" value="ATP-dependent DNA ligase DNA-binding domain"/>
    <property type="match status" value="1"/>
</dbReference>
<name>A0A117MBL0_9EURY</name>
<dbReference type="PANTHER" id="PTHR45674:SF7">
    <property type="entry name" value="DNA LIGASE"/>
    <property type="match status" value="1"/>
</dbReference>
<evidence type="ECO:0000313" key="7">
    <source>
        <dbReference type="Proteomes" id="UP000053961"/>
    </source>
</evidence>
<keyword evidence="1 6" id="KW-0436">Ligase</keyword>
<feature type="domain" description="ATP-dependent DNA ligase family profile" evidence="4">
    <location>
        <begin position="327"/>
        <end position="410"/>
    </location>
</feature>
<dbReference type="Gene3D" id="3.30.470.30">
    <property type="entry name" value="DNA ligase/mRNA capping enzyme"/>
    <property type="match status" value="1"/>
</dbReference>
<comment type="caution">
    <text evidence="6">The sequence shown here is derived from an EMBL/GenBank/DDBJ whole genome shotgun (WGS) entry which is preliminary data.</text>
</comment>
<reference evidence="6" key="1">
    <citation type="journal article" date="2015" name="MBio">
        <title>Genome-resolved metagenomic analysis reveals roles for candidate phyla and other microbial community members in biogeochemical transformations in oil reservoirs.</title>
        <authorList>
            <person name="Hu P."/>
            <person name="Tom L."/>
            <person name="Singh A."/>
            <person name="Thomas B.C."/>
            <person name="Baker B.J."/>
            <person name="Piceno Y.M."/>
            <person name="Andersen G.L."/>
            <person name="Banfield J.F."/>
        </authorList>
    </citation>
    <scope>NUCLEOTIDE SEQUENCE [LARGE SCALE GENOMIC DNA]</scope>
    <source>
        <strain evidence="6">56_747</strain>
    </source>
</reference>
<evidence type="ECO:0000313" key="5">
    <source>
        <dbReference type="EMBL" id="KUK44981.1"/>
    </source>
</evidence>
<evidence type="ECO:0000256" key="1">
    <source>
        <dbReference type="ARBA" id="ARBA00022598"/>
    </source>
</evidence>
<organism evidence="6 7">
    <name type="scientific">Methanothrix harundinacea</name>
    <dbReference type="NCBI Taxonomy" id="301375"/>
    <lineage>
        <taxon>Archaea</taxon>
        <taxon>Methanobacteriati</taxon>
        <taxon>Methanobacteriota</taxon>
        <taxon>Stenosarchaea group</taxon>
        <taxon>Methanomicrobia</taxon>
        <taxon>Methanotrichales</taxon>
        <taxon>Methanotrichaceae</taxon>
        <taxon>Methanothrix</taxon>
    </lineage>
</organism>
<dbReference type="InterPro" id="IPR036599">
    <property type="entry name" value="DNA_ligase_N_sf"/>
</dbReference>
<evidence type="ECO:0000256" key="3">
    <source>
        <dbReference type="ARBA" id="ARBA00022840"/>
    </source>
</evidence>
<evidence type="ECO:0000256" key="2">
    <source>
        <dbReference type="ARBA" id="ARBA00022741"/>
    </source>
</evidence>
<dbReference type="Gene3D" id="1.10.3260.10">
    <property type="entry name" value="DNA ligase, ATP-dependent, N-terminal domain"/>
    <property type="match status" value="1"/>
</dbReference>
<gene>
    <name evidence="5" type="ORF">XD72_0687</name>
    <name evidence="6" type="ORF">XE07_1909</name>
</gene>
<dbReference type="GO" id="GO:0003910">
    <property type="term" value="F:DNA ligase (ATP) activity"/>
    <property type="evidence" value="ECO:0007669"/>
    <property type="project" value="InterPro"/>
</dbReference>
<dbReference type="EMBL" id="LGHB01000037">
    <property type="protein sequence ID" value="KUK95171.1"/>
    <property type="molecule type" value="Genomic_DNA"/>
</dbReference>
<dbReference type="GO" id="GO:0006281">
    <property type="term" value="P:DNA repair"/>
    <property type="evidence" value="ECO:0007669"/>
    <property type="project" value="InterPro"/>
</dbReference>
<dbReference type="PANTHER" id="PTHR45674">
    <property type="entry name" value="DNA LIGASE 1/3 FAMILY MEMBER"/>
    <property type="match status" value="1"/>
</dbReference>
<dbReference type="InterPro" id="IPR012308">
    <property type="entry name" value="DNA_ligase_ATP-dep_N"/>
</dbReference>
<reference evidence="7 8" key="2">
    <citation type="journal article" date="2015" name="MBio">
        <title>Genome-Resolved Metagenomic Analysis Reveals Roles for Candidate Phyla and Other Microbial Community Members in Biogeochemical Transformations in Oil Reservoirs.</title>
        <authorList>
            <person name="Hu P."/>
            <person name="Tom L."/>
            <person name="Singh A."/>
            <person name="Thomas B.C."/>
            <person name="Baker B.J."/>
            <person name="Piceno Y.M."/>
            <person name="Andersen G.L."/>
            <person name="Banfield J.F."/>
        </authorList>
    </citation>
    <scope>NUCLEOTIDE SEQUENCE [LARGE SCALE GENOMIC DNA]</scope>
    <source>
        <strain evidence="5">57_489</strain>
    </source>
</reference>
<dbReference type="SUPFAM" id="SSF56091">
    <property type="entry name" value="DNA ligase/mRNA capping enzyme, catalytic domain"/>
    <property type="match status" value="1"/>
</dbReference>
<proteinExistence type="predicted"/>
<dbReference type="InterPro" id="IPR012310">
    <property type="entry name" value="DNA_ligase_ATP-dep_cent"/>
</dbReference>
<dbReference type="Proteomes" id="UP000053961">
    <property type="component" value="Unassembled WGS sequence"/>
</dbReference>
<evidence type="ECO:0000313" key="6">
    <source>
        <dbReference type="EMBL" id="KUK95171.1"/>
    </source>
</evidence>
<dbReference type="GO" id="GO:0005524">
    <property type="term" value="F:ATP binding"/>
    <property type="evidence" value="ECO:0007669"/>
    <property type="project" value="UniProtKB-KW"/>
</dbReference>
<dbReference type="Proteomes" id="UP000057043">
    <property type="component" value="Unassembled WGS sequence"/>
</dbReference>
<dbReference type="GO" id="GO:0006310">
    <property type="term" value="P:DNA recombination"/>
    <property type="evidence" value="ECO:0007669"/>
    <property type="project" value="InterPro"/>
</dbReference>
<evidence type="ECO:0000313" key="8">
    <source>
        <dbReference type="Proteomes" id="UP000057043"/>
    </source>
</evidence>
<keyword evidence="3" id="KW-0067">ATP-binding</keyword>
<keyword evidence="2" id="KW-0547">Nucleotide-binding</keyword>
<protein>
    <submittedName>
        <fullName evidence="6">DNA ligase, putative</fullName>
    </submittedName>
</protein>